<dbReference type="PROSITE" id="PS50041">
    <property type="entry name" value="C_TYPE_LECTIN_2"/>
    <property type="match status" value="2"/>
</dbReference>
<organism evidence="3 4">
    <name type="scientific">Acrobeloides nanus</name>
    <dbReference type="NCBI Taxonomy" id="290746"/>
    <lineage>
        <taxon>Eukaryota</taxon>
        <taxon>Metazoa</taxon>
        <taxon>Ecdysozoa</taxon>
        <taxon>Nematoda</taxon>
        <taxon>Chromadorea</taxon>
        <taxon>Rhabditida</taxon>
        <taxon>Tylenchina</taxon>
        <taxon>Cephalobomorpha</taxon>
        <taxon>Cephaloboidea</taxon>
        <taxon>Cephalobidae</taxon>
        <taxon>Acrobeloides</taxon>
    </lineage>
</organism>
<dbReference type="Pfam" id="PF00059">
    <property type="entry name" value="Lectin_C"/>
    <property type="match status" value="1"/>
</dbReference>
<evidence type="ECO:0000259" key="2">
    <source>
        <dbReference type="PROSITE" id="PS50041"/>
    </source>
</evidence>
<dbReference type="InterPro" id="IPR050976">
    <property type="entry name" value="Snaclec"/>
</dbReference>
<evidence type="ECO:0000313" key="4">
    <source>
        <dbReference type="WBParaSite" id="ACRNAN_scaffold9018.g28127.t1"/>
    </source>
</evidence>
<dbReference type="PANTHER" id="PTHR22991">
    <property type="entry name" value="PROTEIN CBG13490"/>
    <property type="match status" value="1"/>
</dbReference>
<keyword evidence="3" id="KW-1185">Reference proteome</keyword>
<dbReference type="WBParaSite" id="ACRNAN_scaffold9018.g28127.t1">
    <property type="protein sequence ID" value="ACRNAN_scaffold9018.g28127.t1"/>
    <property type="gene ID" value="ACRNAN_scaffold9018.g28127"/>
</dbReference>
<dbReference type="Proteomes" id="UP000887540">
    <property type="component" value="Unplaced"/>
</dbReference>
<keyword evidence="1" id="KW-1015">Disulfide bond</keyword>
<proteinExistence type="predicted"/>
<evidence type="ECO:0000256" key="1">
    <source>
        <dbReference type="ARBA" id="ARBA00023157"/>
    </source>
</evidence>
<dbReference type="InterPro" id="IPR016186">
    <property type="entry name" value="C-type_lectin-like/link_sf"/>
</dbReference>
<dbReference type="InterPro" id="IPR001304">
    <property type="entry name" value="C-type_lectin-like"/>
</dbReference>
<accession>A0A914EME2</accession>
<name>A0A914EME2_9BILA</name>
<dbReference type="Gene3D" id="3.10.100.10">
    <property type="entry name" value="Mannose-Binding Protein A, subunit A"/>
    <property type="match status" value="2"/>
</dbReference>
<dbReference type="AlphaFoldDB" id="A0A914EME2"/>
<dbReference type="SUPFAM" id="SSF56436">
    <property type="entry name" value="C-type lectin-like"/>
    <property type="match status" value="2"/>
</dbReference>
<sequence>MHSNSNKCYKYNSQNIIPDDSTCFPTYLLAIESEQENDEIRGLTAGKEAWIGLIQDPFTGNISWHNDSPLNYTNLGPNCTLAEGSGSYFYMTSNGTWRNCLSDYNNISGYFCGAKYGGVPTCPKHGCPSSQGLAIDIHGTVNPCLCYYFTSQKIQDFDQNANLKCVFDLRITNSTFLSIDSSFANNELTTLSRQIIKGTNCTFYYNGLLIGITDGFKGEWINGDNSTYRNWHPGYPDILGDSGAVFDIFDGTWSNPENPPDSGYCFICQYLLQKRIA</sequence>
<dbReference type="InterPro" id="IPR016187">
    <property type="entry name" value="CTDL_fold"/>
</dbReference>
<reference evidence="4" key="1">
    <citation type="submission" date="2022-11" db="UniProtKB">
        <authorList>
            <consortium name="WormBaseParasite"/>
        </authorList>
    </citation>
    <scope>IDENTIFICATION</scope>
</reference>
<dbReference type="CDD" id="cd00037">
    <property type="entry name" value="CLECT"/>
    <property type="match status" value="2"/>
</dbReference>
<protein>
    <submittedName>
        <fullName evidence="4">C-type lectin domain-containing protein</fullName>
    </submittedName>
</protein>
<feature type="domain" description="C-type lectin" evidence="2">
    <location>
        <begin position="4"/>
        <end position="99"/>
    </location>
</feature>
<dbReference type="PANTHER" id="PTHR22991:SF40">
    <property type="entry name" value="PROTEIN CBG13490"/>
    <property type="match status" value="1"/>
</dbReference>
<feature type="domain" description="C-type lectin" evidence="2">
    <location>
        <begin position="146"/>
        <end position="255"/>
    </location>
</feature>
<evidence type="ECO:0000313" key="3">
    <source>
        <dbReference type="Proteomes" id="UP000887540"/>
    </source>
</evidence>